<dbReference type="EMBL" id="JXTC01000085">
    <property type="protein sequence ID" value="PON90331.1"/>
    <property type="molecule type" value="Genomic_DNA"/>
</dbReference>
<accession>A0A2P5EXR5</accession>
<dbReference type="Proteomes" id="UP000237000">
    <property type="component" value="Unassembled WGS sequence"/>
</dbReference>
<dbReference type="AlphaFoldDB" id="A0A2P5EXR5"/>
<evidence type="ECO:0000313" key="3">
    <source>
        <dbReference type="Proteomes" id="UP000237000"/>
    </source>
</evidence>
<feature type="region of interest" description="Disordered" evidence="1">
    <location>
        <begin position="1"/>
        <end position="25"/>
    </location>
</feature>
<reference evidence="3" key="1">
    <citation type="submission" date="2016-06" db="EMBL/GenBank/DDBJ databases">
        <title>Parallel loss of symbiosis genes in relatives of nitrogen-fixing non-legume Parasponia.</title>
        <authorList>
            <person name="Van Velzen R."/>
            <person name="Holmer R."/>
            <person name="Bu F."/>
            <person name="Rutten L."/>
            <person name="Van Zeijl A."/>
            <person name="Liu W."/>
            <person name="Santuari L."/>
            <person name="Cao Q."/>
            <person name="Sharma T."/>
            <person name="Shen D."/>
            <person name="Roswanjaya Y."/>
            <person name="Wardhani T."/>
            <person name="Kalhor M.S."/>
            <person name="Jansen J."/>
            <person name="Van den Hoogen J."/>
            <person name="Gungor B."/>
            <person name="Hartog M."/>
            <person name="Hontelez J."/>
            <person name="Verver J."/>
            <person name="Yang W.-C."/>
            <person name="Schijlen E."/>
            <person name="Repin R."/>
            <person name="Schilthuizen M."/>
            <person name="Schranz E."/>
            <person name="Heidstra R."/>
            <person name="Miyata K."/>
            <person name="Fedorova E."/>
            <person name="Kohlen W."/>
            <person name="Bisseling T."/>
            <person name="Smit S."/>
            <person name="Geurts R."/>
        </authorList>
    </citation>
    <scope>NUCLEOTIDE SEQUENCE [LARGE SCALE GENOMIC DNA]</scope>
    <source>
        <strain evidence="3">cv. RG33-2</strain>
    </source>
</reference>
<sequence>MRSSSRRQRTFQFSRSASASSSRYRSSPMFVRCNNILAFSCGHQDLL</sequence>
<dbReference type="InParanoid" id="A0A2P5EXR5"/>
<evidence type="ECO:0000313" key="2">
    <source>
        <dbReference type="EMBL" id="PON90331.1"/>
    </source>
</evidence>
<keyword evidence="3" id="KW-1185">Reference proteome</keyword>
<name>A0A2P5EXR5_TREOI</name>
<comment type="caution">
    <text evidence="2">The sequence shown here is derived from an EMBL/GenBank/DDBJ whole genome shotgun (WGS) entry which is preliminary data.</text>
</comment>
<protein>
    <submittedName>
        <fullName evidence="2">Uncharacterized protein</fullName>
    </submittedName>
</protein>
<feature type="compositionally biased region" description="Low complexity" evidence="1">
    <location>
        <begin position="10"/>
        <end position="25"/>
    </location>
</feature>
<organism evidence="2 3">
    <name type="scientific">Trema orientale</name>
    <name type="common">Charcoal tree</name>
    <name type="synonym">Celtis orientalis</name>
    <dbReference type="NCBI Taxonomy" id="63057"/>
    <lineage>
        <taxon>Eukaryota</taxon>
        <taxon>Viridiplantae</taxon>
        <taxon>Streptophyta</taxon>
        <taxon>Embryophyta</taxon>
        <taxon>Tracheophyta</taxon>
        <taxon>Spermatophyta</taxon>
        <taxon>Magnoliopsida</taxon>
        <taxon>eudicotyledons</taxon>
        <taxon>Gunneridae</taxon>
        <taxon>Pentapetalae</taxon>
        <taxon>rosids</taxon>
        <taxon>fabids</taxon>
        <taxon>Rosales</taxon>
        <taxon>Cannabaceae</taxon>
        <taxon>Trema</taxon>
    </lineage>
</organism>
<evidence type="ECO:0000256" key="1">
    <source>
        <dbReference type="SAM" id="MobiDB-lite"/>
    </source>
</evidence>
<gene>
    <name evidence="2" type="ORF">TorRG33x02_139810</name>
</gene>
<proteinExistence type="predicted"/>